<proteinExistence type="predicted"/>
<comment type="caution">
    <text evidence="1">The sequence shown here is derived from an EMBL/GenBank/DDBJ whole genome shotgun (WGS) entry which is preliminary data.</text>
</comment>
<dbReference type="Proteomes" id="UP001489004">
    <property type="component" value="Unassembled WGS sequence"/>
</dbReference>
<accession>A0AAW1QS46</accession>
<evidence type="ECO:0000313" key="1">
    <source>
        <dbReference type="EMBL" id="KAK9824273.1"/>
    </source>
</evidence>
<gene>
    <name evidence="1" type="ORF">WJX72_009104</name>
</gene>
<protein>
    <submittedName>
        <fullName evidence="1">Uncharacterized protein</fullName>
    </submittedName>
</protein>
<keyword evidence="2" id="KW-1185">Reference proteome</keyword>
<name>A0AAW1QS46_9CHLO</name>
<dbReference type="EMBL" id="JALJOR010000002">
    <property type="protein sequence ID" value="KAK9824273.1"/>
    <property type="molecule type" value="Genomic_DNA"/>
</dbReference>
<evidence type="ECO:0000313" key="2">
    <source>
        <dbReference type="Proteomes" id="UP001489004"/>
    </source>
</evidence>
<sequence>MVFAAATLLRSPALPDVFVGGGTTANDKPREICPNSAFVTQFSFSCLEDYNNFARLSKDIRATCSNGFLINYFAQNPTQSPNLIRGVYDGVAGFTDFTIGVSTTNGNSAPPAAPSGVKGVFDVRVTSPVNAVVSPGDADRTGCARGFYPKQGSPEDNLLSCPAGYRLAGFELRNGEIIDAMAIWCQII</sequence>
<dbReference type="AlphaFoldDB" id="A0AAW1QS46"/>
<organism evidence="1 2">
    <name type="scientific">[Myrmecia] bisecta</name>
    <dbReference type="NCBI Taxonomy" id="41462"/>
    <lineage>
        <taxon>Eukaryota</taxon>
        <taxon>Viridiplantae</taxon>
        <taxon>Chlorophyta</taxon>
        <taxon>core chlorophytes</taxon>
        <taxon>Trebouxiophyceae</taxon>
        <taxon>Trebouxiales</taxon>
        <taxon>Trebouxiaceae</taxon>
        <taxon>Myrmecia</taxon>
    </lineage>
</organism>
<reference evidence="1 2" key="1">
    <citation type="journal article" date="2024" name="Nat. Commun.">
        <title>Phylogenomics reveals the evolutionary origins of lichenization in chlorophyte algae.</title>
        <authorList>
            <person name="Puginier C."/>
            <person name="Libourel C."/>
            <person name="Otte J."/>
            <person name="Skaloud P."/>
            <person name="Haon M."/>
            <person name="Grisel S."/>
            <person name="Petersen M."/>
            <person name="Berrin J.G."/>
            <person name="Delaux P.M."/>
            <person name="Dal Grande F."/>
            <person name="Keller J."/>
        </authorList>
    </citation>
    <scope>NUCLEOTIDE SEQUENCE [LARGE SCALE GENOMIC DNA]</scope>
    <source>
        <strain evidence="1 2">SAG 2043</strain>
    </source>
</reference>